<name>A0A830EFV3_9EURY</name>
<protein>
    <recommendedName>
        <fullName evidence="4">CopG family transcriptional regulator</fullName>
    </recommendedName>
</protein>
<feature type="compositionally biased region" description="Pro residues" evidence="1">
    <location>
        <begin position="148"/>
        <end position="157"/>
    </location>
</feature>
<dbReference type="RefSeq" id="WP_229663782.1">
    <property type="nucleotide sequence ID" value="NZ_BMOC01000008.1"/>
</dbReference>
<dbReference type="Proteomes" id="UP000653099">
    <property type="component" value="Unassembled WGS sequence"/>
</dbReference>
<comment type="caution">
    <text evidence="2">The sequence shown here is derived from an EMBL/GenBank/DDBJ whole genome shotgun (WGS) entry which is preliminary data.</text>
</comment>
<keyword evidence="3" id="KW-1185">Reference proteome</keyword>
<sequence length="157" mass="17699">MVKSTVRFPESVVDEIESLVEAEQFESKSEFYRFSSDYALNQMVADYDPTTIDYEAIRSEVMPEPEREIGADADADHPPFLESVSFVRKLALRGNFSDAEDFIDHQYTPSDRHAILLEEILRLYRADTSPPGRRSPPEGERASQPSAADPPAPDSET</sequence>
<feature type="region of interest" description="Disordered" evidence="1">
    <location>
        <begin position="127"/>
        <end position="157"/>
    </location>
</feature>
<proteinExistence type="predicted"/>
<dbReference type="EMBL" id="BMOC01000008">
    <property type="protein sequence ID" value="GGJ06257.1"/>
    <property type="molecule type" value="Genomic_DNA"/>
</dbReference>
<reference evidence="2" key="2">
    <citation type="submission" date="2020-09" db="EMBL/GenBank/DDBJ databases">
        <authorList>
            <person name="Sun Q."/>
            <person name="Ohkuma M."/>
        </authorList>
    </citation>
    <scope>NUCLEOTIDE SEQUENCE</scope>
    <source>
        <strain evidence="2">JCM 14359</strain>
    </source>
</reference>
<gene>
    <name evidence="2" type="ORF">GCM10008995_15190</name>
</gene>
<accession>A0A830EFV3</accession>
<organism evidence="2 3">
    <name type="scientific">Halobellus salinus</name>
    <dbReference type="NCBI Taxonomy" id="931585"/>
    <lineage>
        <taxon>Archaea</taxon>
        <taxon>Methanobacteriati</taxon>
        <taxon>Methanobacteriota</taxon>
        <taxon>Stenosarchaea group</taxon>
        <taxon>Halobacteria</taxon>
        <taxon>Halobacteriales</taxon>
        <taxon>Haloferacaceae</taxon>
        <taxon>Halobellus</taxon>
    </lineage>
</organism>
<evidence type="ECO:0000256" key="1">
    <source>
        <dbReference type="SAM" id="MobiDB-lite"/>
    </source>
</evidence>
<evidence type="ECO:0000313" key="3">
    <source>
        <dbReference type="Proteomes" id="UP000653099"/>
    </source>
</evidence>
<dbReference type="AlphaFoldDB" id="A0A830EFV3"/>
<evidence type="ECO:0000313" key="2">
    <source>
        <dbReference type="EMBL" id="GGJ06257.1"/>
    </source>
</evidence>
<evidence type="ECO:0008006" key="4">
    <source>
        <dbReference type="Google" id="ProtNLM"/>
    </source>
</evidence>
<reference evidence="2" key="1">
    <citation type="journal article" date="2014" name="Int. J. Syst. Evol. Microbiol.">
        <title>Complete genome sequence of Corynebacterium casei LMG S-19264T (=DSM 44701T), isolated from a smear-ripened cheese.</title>
        <authorList>
            <consortium name="US DOE Joint Genome Institute (JGI-PGF)"/>
            <person name="Walter F."/>
            <person name="Albersmeier A."/>
            <person name="Kalinowski J."/>
            <person name="Ruckert C."/>
        </authorList>
    </citation>
    <scope>NUCLEOTIDE SEQUENCE</scope>
    <source>
        <strain evidence="2">JCM 14359</strain>
    </source>
</reference>